<dbReference type="PANTHER" id="PTHR30480">
    <property type="entry name" value="BETA-HEXOSAMINIDASE-RELATED"/>
    <property type="match status" value="1"/>
</dbReference>
<comment type="subcellular location">
    <subcellularLocation>
        <location evidence="11">Cytoplasm</location>
    </subcellularLocation>
</comment>
<dbReference type="NCBIfam" id="NF003740">
    <property type="entry name" value="PRK05337.1"/>
    <property type="match status" value="1"/>
</dbReference>
<dbReference type="EC" id="3.2.1.52" evidence="11"/>
<feature type="binding site" evidence="11">
    <location>
        <begin position="161"/>
        <end position="162"/>
    </location>
    <ligand>
        <name>substrate</name>
    </ligand>
</feature>
<dbReference type="SUPFAM" id="SSF51445">
    <property type="entry name" value="(Trans)glycosidases"/>
    <property type="match status" value="1"/>
</dbReference>
<feature type="active site" description="Proton donor/acceptor" evidence="11">
    <location>
        <position position="174"/>
    </location>
</feature>
<dbReference type="GO" id="GO:0004563">
    <property type="term" value="F:beta-N-acetylhexosaminidase activity"/>
    <property type="evidence" value="ECO:0007669"/>
    <property type="project" value="UniProtKB-UniRule"/>
</dbReference>
<keyword evidence="5 11" id="KW-0133">Cell shape</keyword>
<dbReference type="GO" id="GO:0071555">
    <property type="term" value="P:cell wall organization"/>
    <property type="evidence" value="ECO:0007669"/>
    <property type="project" value="UniProtKB-KW"/>
</dbReference>
<comment type="caution">
    <text evidence="13">The sequence shown here is derived from an EMBL/GenBank/DDBJ whole genome shotgun (WGS) entry which is preliminary data.</text>
</comment>
<feature type="active site" description="Nucleophile" evidence="11">
    <location>
        <position position="245"/>
    </location>
</feature>
<reference evidence="13 14" key="1">
    <citation type="submission" date="2018-08" db="EMBL/GenBank/DDBJ databases">
        <authorList>
            <person name="Khan S.A."/>
        </authorList>
    </citation>
    <scope>NUCLEOTIDE SEQUENCE [LARGE SCALE GENOMIC DNA]</scope>
    <source>
        <strain evidence="13 14">GTF-13</strain>
    </source>
</reference>
<dbReference type="UniPathway" id="UPA00544"/>
<dbReference type="HAMAP" id="MF_00364">
    <property type="entry name" value="NagZ"/>
    <property type="match status" value="1"/>
</dbReference>
<comment type="similarity">
    <text evidence="11">Belongs to the glycosyl hydrolase 3 family. NagZ subfamily.</text>
</comment>
<evidence type="ECO:0000256" key="5">
    <source>
        <dbReference type="ARBA" id="ARBA00022960"/>
    </source>
</evidence>
<dbReference type="InterPro" id="IPR001764">
    <property type="entry name" value="Glyco_hydro_3_N"/>
</dbReference>
<dbReference type="GO" id="GO:0008360">
    <property type="term" value="P:regulation of cell shape"/>
    <property type="evidence" value="ECO:0007669"/>
    <property type="project" value="UniProtKB-KW"/>
</dbReference>
<evidence type="ECO:0000313" key="14">
    <source>
        <dbReference type="Proteomes" id="UP000280792"/>
    </source>
</evidence>
<dbReference type="Gene3D" id="3.20.20.300">
    <property type="entry name" value="Glycoside hydrolase, family 3, N-terminal domain"/>
    <property type="match status" value="1"/>
</dbReference>
<dbReference type="AlphaFoldDB" id="A0A3P3VPG9"/>
<dbReference type="Pfam" id="PF00933">
    <property type="entry name" value="Glyco_hydro_3"/>
    <property type="match status" value="1"/>
</dbReference>
<dbReference type="InterPro" id="IPR019800">
    <property type="entry name" value="Glyco_hydro_3_AS"/>
</dbReference>
<feature type="binding site" evidence="11">
    <location>
        <position position="131"/>
    </location>
    <ligand>
        <name>substrate</name>
    </ligand>
</feature>
<evidence type="ECO:0000256" key="9">
    <source>
        <dbReference type="ARBA" id="ARBA00023316"/>
    </source>
</evidence>
<evidence type="ECO:0000256" key="4">
    <source>
        <dbReference type="ARBA" id="ARBA00022801"/>
    </source>
</evidence>
<comment type="catalytic activity">
    <reaction evidence="1 11">
        <text>Hydrolysis of terminal non-reducing N-acetyl-D-hexosamine residues in N-acetyl-beta-D-hexosaminides.</text>
        <dbReference type="EC" id="3.2.1.52"/>
    </reaction>
</comment>
<feature type="domain" description="Glycoside hydrolase family 3 N-terminal" evidence="12">
    <location>
        <begin position="9"/>
        <end position="286"/>
    </location>
</feature>
<keyword evidence="14" id="KW-1185">Reference proteome</keyword>
<keyword evidence="7 11" id="KW-0326">Glycosidase</keyword>
<dbReference type="FunFam" id="3.20.20.300:FF:000001">
    <property type="entry name" value="Beta-hexosaminidase"/>
    <property type="match status" value="1"/>
</dbReference>
<proteinExistence type="inferred from homology"/>
<evidence type="ECO:0000256" key="7">
    <source>
        <dbReference type="ARBA" id="ARBA00023295"/>
    </source>
</evidence>
<feature type="binding site" evidence="11">
    <location>
        <position position="57"/>
    </location>
    <ligand>
        <name>substrate</name>
    </ligand>
</feature>
<name>A0A3P3VPG9_9GAMM</name>
<sequence>MLDLAGCELSPQERALLAHPQCGGVILFTRNFASREQLTQLTGQIRQANPALLIAVDHEGGRVQRFREGFTRLPPMASFEALYNVAPEETLDLLKDTGWLLATELLACGVDFSFTPVLDLDFKRSDVIGDRAFSADPVRVAVLAGALIEGMHEAGMPATGKHFPGHGWVTADSHIAIPTDTRALDSIRRQDLVPFAQLARQGLDAVMPAHVIYEQVDPLPAGFSPYWLQQVLRGELGFEGVIFSDDLSMEGASVAGGFSERAQSALSAGCDMVLVCNNPEGAREVLGYLEQADLTLSPRLSRLKGRIGPLQDRSRQQRTAQRLAELEECAHE</sequence>
<dbReference type="InterPro" id="IPR017853">
    <property type="entry name" value="GH"/>
</dbReference>
<evidence type="ECO:0000313" key="13">
    <source>
        <dbReference type="EMBL" id="RRJ84662.1"/>
    </source>
</evidence>
<comment type="pathway">
    <text evidence="10 11">Cell wall biogenesis; peptidoglycan recycling.</text>
</comment>
<evidence type="ECO:0000256" key="6">
    <source>
        <dbReference type="ARBA" id="ARBA00022984"/>
    </source>
</evidence>
<dbReference type="InterPro" id="IPR022956">
    <property type="entry name" value="Beta_hexosaminidase_bac"/>
</dbReference>
<evidence type="ECO:0000256" key="8">
    <source>
        <dbReference type="ARBA" id="ARBA00023306"/>
    </source>
</evidence>
<keyword evidence="9 11" id="KW-0961">Cell wall biogenesis/degradation</keyword>
<dbReference type="GO" id="GO:0009252">
    <property type="term" value="P:peptidoglycan biosynthetic process"/>
    <property type="evidence" value="ECO:0007669"/>
    <property type="project" value="UniProtKB-KW"/>
</dbReference>
<dbReference type="GO" id="GO:0051301">
    <property type="term" value="P:cell division"/>
    <property type="evidence" value="ECO:0007669"/>
    <property type="project" value="UniProtKB-KW"/>
</dbReference>
<gene>
    <name evidence="11" type="primary">nagZ</name>
    <name evidence="13" type="ORF">D0544_06045</name>
</gene>
<evidence type="ECO:0000259" key="12">
    <source>
        <dbReference type="Pfam" id="PF00933"/>
    </source>
</evidence>
<protein>
    <recommendedName>
        <fullName evidence="11">Beta-hexosaminidase</fullName>
        <ecNumber evidence="11">3.2.1.52</ecNumber>
    </recommendedName>
    <alternativeName>
        <fullName evidence="11">Beta-N-acetylhexosaminidase</fullName>
    </alternativeName>
    <alternativeName>
        <fullName evidence="11">N-acetyl-beta-glucosaminidase</fullName>
    </alternativeName>
</protein>
<evidence type="ECO:0000256" key="3">
    <source>
        <dbReference type="ARBA" id="ARBA00022618"/>
    </source>
</evidence>
<feature type="site" description="Important for catalytic activity" evidence="11">
    <location>
        <position position="172"/>
    </location>
</feature>
<keyword evidence="8 11" id="KW-0131">Cell cycle</keyword>
<dbReference type="InterPro" id="IPR036962">
    <property type="entry name" value="Glyco_hydro_3_N_sf"/>
</dbReference>
<dbReference type="PANTHER" id="PTHR30480:SF13">
    <property type="entry name" value="BETA-HEXOSAMINIDASE"/>
    <property type="match status" value="1"/>
</dbReference>
<dbReference type="Proteomes" id="UP000280792">
    <property type="component" value="Unassembled WGS sequence"/>
</dbReference>
<dbReference type="GO" id="GO:0005975">
    <property type="term" value="P:carbohydrate metabolic process"/>
    <property type="evidence" value="ECO:0007669"/>
    <property type="project" value="InterPro"/>
</dbReference>
<evidence type="ECO:0000256" key="1">
    <source>
        <dbReference type="ARBA" id="ARBA00001231"/>
    </source>
</evidence>
<keyword evidence="6 11" id="KW-0573">Peptidoglycan synthesis</keyword>
<evidence type="ECO:0000256" key="10">
    <source>
        <dbReference type="ARBA" id="ARBA00037880"/>
    </source>
</evidence>
<dbReference type="EMBL" id="QWEZ01000001">
    <property type="protein sequence ID" value="RRJ84662.1"/>
    <property type="molecule type" value="Genomic_DNA"/>
</dbReference>
<dbReference type="GO" id="GO:0005737">
    <property type="term" value="C:cytoplasm"/>
    <property type="evidence" value="ECO:0007669"/>
    <property type="project" value="UniProtKB-SubCell"/>
</dbReference>
<organism evidence="13 14">
    <name type="scientific">Aestuariirhabdus litorea</name>
    <dbReference type="NCBI Taxonomy" id="2528527"/>
    <lineage>
        <taxon>Bacteria</taxon>
        <taxon>Pseudomonadati</taxon>
        <taxon>Pseudomonadota</taxon>
        <taxon>Gammaproteobacteria</taxon>
        <taxon>Oceanospirillales</taxon>
        <taxon>Aestuariirhabdaceae</taxon>
        <taxon>Aestuariirhabdus</taxon>
    </lineage>
</organism>
<dbReference type="RefSeq" id="WP_125015091.1">
    <property type="nucleotide sequence ID" value="NZ_QWEZ01000001.1"/>
</dbReference>
<dbReference type="GO" id="GO:0009254">
    <property type="term" value="P:peptidoglycan turnover"/>
    <property type="evidence" value="ECO:0007669"/>
    <property type="project" value="UniProtKB-UniRule"/>
</dbReference>
<dbReference type="PROSITE" id="PS00775">
    <property type="entry name" value="GLYCOSYL_HYDROL_F3"/>
    <property type="match status" value="1"/>
</dbReference>
<feature type="binding site" evidence="11">
    <location>
        <position position="65"/>
    </location>
    <ligand>
        <name>substrate</name>
    </ligand>
</feature>
<keyword evidence="2 11" id="KW-0963">Cytoplasm</keyword>
<keyword evidence="3 11" id="KW-0132">Cell division</keyword>
<evidence type="ECO:0000256" key="2">
    <source>
        <dbReference type="ARBA" id="ARBA00022490"/>
    </source>
</evidence>
<reference evidence="13 14" key="2">
    <citation type="submission" date="2018-12" db="EMBL/GenBank/DDBJ databases">
        <title>Simiduia agarivorans gen. nov., sp. nov., a marine, agarolytic bacterium isolated from shallow coastal water from Keelung, Taiwan.</title>
        <authorList>
            <person name="Shieh W.Y."/>
        </authorList>
    </citation>
    <scope>NUCLEOTIDE SEQUENCE [LARGE SCALE GENOMIC DNA]</scope>
    <source>
        <strain evidence="13 14">GTF-13</strain>
    </source>
</reference>
<accession>A0A3P3VPG9</accession>
<keyword evidence="4 11" id="KW-0378">Hydrolase</keyword>
<dbReference type="InterPro" id="IPR050226">
    <property type="entry name" value="NagZ_Beta-hexosaminidase"/>
</dbReference>
<evidence type="ECO:0000256" key="11">
    <source>
        <dbReference type="HAMAP-Rule" id="MF_00364"/>
    </source>
</evidence>
<comment type="function">
    <text evidence="11">Plays a role in peptidoglycan recycling by cleaving the terminal beta-1,4-linked N-acetylglucosamine (GlcNAc) from peptide-linked peptidoglycan fragments, giving rise to free GlcNAc, anhydro-N-acetylmuramic acid and anhydro-N-acetylmuramic acid-linked peptides.</text>
</comment>